<dbReference type="InterPro" id="IPR011006">
    <property type="entry name" value="CheY-like_superfamily"/>
</dbReference>
<dbReference type="InterPro" id="IPR051552">
    <property type="entry name" value="HptR"/>
</dbReference>
<dbReference type="SMART" id="SM00342">
    <property type="entry name" value="HTH_ARAC"/>
    <property type="match status" value="1"/>
</dbReference>
<dbReference type="Pfam" id="PF17853">
    <property type="entry name" value="GGDEF_2"/>
    <property type="match status" value="1"/>
</dbReference>
<keyword evidence="12" id="KW-1185">Reference proteome</keyword>
<dbReference type="PANTHER" id="PTHR42713:SF3">
    <property type="entry name" value="TRANSCRIPTIONAL REGULATORY PROTEIN HPTR"/>
    <property type="match status" value="1"/>
</dbReference>
<dbReference type="SUPFAM" id="SSF46689">
    <property type="entry name" value="Homeodomain-like"/>
    <property type="match status" value="2"/>
</dbReference>
<evidence type="ECO:0000259" key="10">
    <source>
        <dbReference type="PROSITE" id="PS50110"/>
    </source>
</evidence>
<dbReference type="PROSITE" id="PS01124">
    <property type="entry name" value="HTH_ARAC_FAMILY_2"/>
    <property type="match status" value="1"/>
</dbReference>
<dbReference type="InterPro" id="IPR020449">
    <property type="entry name" value="Tscrpt_reg_AraC-type_HTH"/>
</dbReference>
<dbReference type="GO" id="GO:0003700">
    <property type="term" value="F:DNA-binding transcription factor activity"/>
    <property type="evidence" value="ECO:0007669"/>
    <property type="project" value="InterPro"/>
</dbReference>
<comment type="caution">
    <text evidence="11">The sequence shown here is derived from an EMBL/GenBank/DDBJ whole genome shotgun (WGS) entry which is preliminary data.</text>
</comment>
<evidence type="ECO:0000256" key="6">
    <source>
        <dbReference type="ARBA" id="ARBA00023125"/>
    </source>
</evidence>
<dbReference type="GO" id="GO:0043565">
    <property type="term" value="F:sequence-specific DNA binding"/>
    <property type="evidence" value="ECO:0007669"/>
    <property type="project" value="InterPro"/>
</dbReference>
<dbReference type="Pfam" id="PF00072">
    <property type="entry name" value="Response_reg"/>
    <property type="match status" value="1"/>
</dbReference>
<evidence type="ECO:0000256" key="3">
    <source>
        <dbReference type="ARBA" id="ARBA00022553"/>
    </source>
</evidence>
<dbReference type="Proteomes" id="UP000295418">
    <property type="component" value="Unassembled WGS sequence"/>
</dbReference>
<protein>
    <submittedName>
        <fullName evidence="11">Response regulator</fullName>
    </submittedName>
</protein>
<dbReference type="PRINTS" id="PR00032">
    <property type="entry name" value="HTHARAC"/>
</dbReference>
<evidence type="ECO:0000256" key="4">
    <source>
        <dbReference type="ARBA" id="ARBA00023012"/>
    </source>
</evidence>
<dbReference type="GO" id="GO:0005737">
    <property type="term" value="C:cytoplasm"/>
    <property type="evidence" value="ECO:0007669"/>
    <property type="project" value="UniProtKB-SubCell"/>
</dbReference>
<keyword evidence="2" id="KW-0963">Cytoplasm</keyword>
<dbReference type="InterPro" id="IPR009057">
    <property type="entry name" value="Homeodomain-like_sf"/>
</dbReference>
<dbReference type="InterPro" id="IPR041522">
    <property type="entry name" value="CdaR_GGDEF"/>
</dbReference>
<dbReference type="GO" id="GO:0000160">
    <property type="term" value="P:phosphorelay signal transduction system"/>
    <property type="evidence" value="ECO:0007669"/>
    <property type="project" value="UniProtKB-KW"/>
</dbReference>
<evidence type="ECO:0000256" key="7">
    <source>
        <dbReference type="ARBA" id="ARBA00023163"/>
    </source>
</evidence>
<dbReference type="PROSITE" id="PS50110">
    <property type="entry name" value="RESPONSE_REGULATORY"/>
    <property type="match status" value="1"/>
</dbReference>
<keyword evidence="7" id="KW-0804">Transcription</keyword>
<feature type="domain" description="HTH araC/xylS-type" evidence="9">
    <location>
        <begin position="427"/>
        <end position="525"/>
    </location>
</feature>
<keyword evidence="6" id="KW-0238">DNA-binding</keyword>
<dbReference type="Gene3D" id="3.40.50.2300">
    <property type="match status" value="1"/>
</dbReference>
<evidence type="ECO:0000259" key="9">
    <source>
        <dbReference type="PROSITE" id="PS01124"/>
    </source>
</evidence>
<gene>
    <name evidence="11" type="ORF">E0485_21980</name>
</gene>
<sequence length="526" mass="61627">MYRVLLADDESLDLEGVQRFIPWSDLNMEVVAAVNSGFAALEVMEREAIDILVTDVRMPNMSGLELARKALDKWSSLKIIFISGYQDFHYVKQAIALKAYSYVLKPMDDNELIESLLQIKNELDRDQKRKATEQAYKKVMPIVQNEYLLQLLEGSTDHYSLNLLFDGPEQSVIAWPVRVVILEMDDLAWKLNPYSDLEQQVLLHAFSSLIASLCQQYQINLVCKMINHRMALLLEHKGRVFDDLNILHRWIDEVRAKFPFTMTIGIGGIALEAAQLHDSYRQAITALDYKMFDGKGKLIAYEQLKRTEVEDARKLDIRLDALFHAMDHYELVSIHDEIEGLFRLTTNLRSRTSIHNFAMYIMMKLDSYLNSVQEDLFQILKMEFENLDILLQFETINDIRSWLTKKIFEISEVLHGKKQKKNWKLIQEIEKYMQLNLHSNITLRDLANRFSFTPNYLGFMFKEGTGKSFSEYLVDMRMERAWELLQNPTIKIYEVADQVGYRHLPYFSKQFKETFGMTPNECRRQT</sequence>
<proteinExistence type="predicted"/>
<dbReference type="CDD" id="cd17536">
    <property type="entry name" value="REC_YesN-like"/>
    <property type="match status" value="1"/>
</dbReference>
<dbReference type="InterPro" id="IPR001789">
    <property type="entry name" value="Sig_transdc_resp-reg_receiver"/>
</dbReference>
<evidence type="ECO:0000313" key="12">
    <source>
        <dbReference type="Proteomes" id="UP000295418"/>
    </source>
</evidence>
<evidence type="ECO:0000313" key="11">
    <source>
        <dbReference type="EMBL" id="TCZ72877.1"/>
    </source>
</evidence>
<feature type="domain" description="Response regulatory" evidence="10">
    <location>
        <begin position="3"/>
        <end position="120"/>
    </location>
</feature>
<dbReference type="InterPro" id="IPR018060">
    <property type="entry name" value="HTH_AraC"/>
</dbReference>
<dbReference type="Gene3D" id="1.10.10.60">
    <property type="entry name" value="Homeodomain-like"/>
    <property type="match status" value="2"/>
</dbReference>
<dbReference type="Pfam" id="PF12833">
    <property type="entry name" value="HTH_18"/>
    <property type="match status" value="1"/>
</dbReference>
<evidence type="ECO:0000256" key="2">
    <source>
        <dbReference type="ARBA" id="ARBA00022490"/>
    </source>
</evidence>
<organism evidence="11 12">
    <name type="scientific">Paenibacillus albiflavus</name>
    <dbReference type="NCBI Taxonomy" id="2545760"/>
    <lineage>
        <taxon>Bacteria</taxon>
        <taxon>Bacillati</taxon>
        <taxon>Bacillota</taxon>
        <taxon>Bacilli</taxon>
        <taxon>Bacillales</taxon>
        <taxon>Paenibacillaceae</taxon>
        <taxon>Paenibacillus</taxon>
    </lineage>
</organism>
<name>A0A4R4E203_9BACL</name>
<dbReference type="PANTHER" id="PTHR42713">
    <property type="entry name" value="HISTIDINE KINASE-RELATED"/>
    <property type="match status" value="1"/>
</dbReference>
<dbReference type="RefSeq" id="WP_132420210.1">
    <property type="nucleotide sequence ID" value="NZ_SKFG01000036.1"/>
</dbReference>
<feature type="modified residue" description="4-aspartylphosphate" evidence="8">
    <location>
        <position position="55"/>
    </location>
</feature>
<dbReference type="AlphaFoldDB" id="A0A4R4E203"/>
<accession>A0A4R4E203</accession>
<keyword evidence="5" id="KW-0805">Transcription regulation</keyword>
<reference evidence="11 12" key="1">
    <citation type="submission" date="2019-03" db="EMBL/GenBank/DDBJ databases">
        <authorList>
            <person name="Kim M.K.M."/>
        </authorList>
    </citation>
    <scope>NUCLEOTIDE SEQUENCE [LARGE SCALE GENOMIC DNA]</scope>
    <source>
        <strain evidence="11 12">18JY21-1</strain>
    </source>
</reference>
<keyword evidence="4" id="KW-0902">Two-component regulatory system</keyword>
<comment type="subcellular location">
    <subcellularLocation>
        <location evidence="1">Cytoplasm</location>
    </subcellularLocation>
</comment>
<evidence type="ECO:0000256" key="1">
    <source>
        <dbReference type="ARBA" id="ARBA00004496"/>
    </source>
</evidence>
<dbReference type="EMBL" id="SKFG01000036">
    <property type="protein sequence ID" value="TCZ72877.1"/>
    <property type="molecule type" value="Genomic_DNA"/>
</dbReference>
<dbReference type="SMART" id="SM00448">
    <property type="entry name" value="REC"/>
    <property type="match status" value="1"/>
</dbReference>
<evidence type="ECO:0000256" key="5">
    <source>
        <dbReference type="ARBA" id="ARBA00023015"/>
    </source>
</evidence>
<dbReference type="OrthoDB" id="2666291at2"/>
<dbReference type="SUPFAM" id="SSF52172">
    <property type="entry name" value="CheY-like"/>
    <property type="match status" value="1"/>
</dbReference>
<evidence type="ECO:0000256" key="8">
    <source>
        <dbReference type="PROSITE-ProRule" id="PRU00169"/>
    </source>
</evidence>
<keyword evidence="3 8" id="KW-0597">Phosphoprotein</keyword>